<dbReference type="GO" id="GO:0031965">
    <property type="term" value="C:nuclear membrane"/>
    <property type="evidence" value="ECO:0007669"/>
    <property type="project" value="TreeGrafter"/>
</dbReference>
<name>A0A7K4QTN0_9TYRA</name>
<feature type="non-terminal residue" evidence="1">
    <location>
        <position position="1"/>
    </location>
</feature>
<dbReference type="PANTHER" id="PTHR33517:SF4">
    <property type="entry name" value="SPERMATOGENESIS-ASSOCIATED PROTEIN 46"/>
    <property type="match status" value="1"/>
</dbReference>
<proteinExistence type="predicted"/>
<comment type="caution">
    <text evidence="1">The sequence shown here is derived from an EMBL/GenBank/DDBJ whole genome shotgun (WGS) entry which is preliminary data.</text>
</comment>
<accession>A0A7K4QTN0</accession>
<gene>
    <name evidence="1" type="primary">Spata46</name>
    <name evidence="1" type="ORF">NEOCIN_R12666</name>
</gene>
<dbReference type="Pfam" id="PF17734">
    <property type="entry name" value="Spt46"/>
    <property type="match status" value="1"/>
</dbReference>
<sequence>ASSRASVMIQDILTTSQWQPVLQRGYQCMLCCRIFPTLWLVKTQIQHSSQEGYSCNSFCCRLNALGEQELKAQEAAAPRV</sequence>
<keyword evidence="2" id="KW-1185">Reference proteome</keyword>
<dbReference type="Proteomes" id="UP000556200">
    <property type="component" value="Unassembled WGS sequence"/>
</dbReference>
<evidence type="ECO:0000313" key="2">
    <source>
        <dbReference type="Proteomes" id="UP000556200"/>
    </source>
</evidence>
<dbReference type="PANTHER" id="PTHR33517">
    <property type="entry name" value="PROTEIN FAM170B-RELATED"/>
    <property type="match status" value="1"/>
</dbReference>
<dbReference type="GO" id="GO:0009566">
    <property type="term" value="P:fertilization"/>
    <property type="evidence" value="ECO:0007669"/>
    <property type="project" value="TreeGrafter"/>
</dbReference>
<reference evidence="1 2" key="1">
    <citation type="submission" date="2019-09" db="EMBL/GenBank/DDBJ databases">
        <title>Bird 10,000 Genomes (B10K) Project - Family phase.</title>
        <authorList>
            <person name="Zhang G."/>
        </authorList>
    </citation>
    <scope>NUCLEOTIDE SEQUENCE [LARGE SCALE GENOMIC DNA]</scope>
    <source>
        <strain evidence="1">B10K-DU-004-15</strain>
        <tissue evidence="1">Mixed tissue sample</tissue>
    </source>
</reference>
<dbReference type="EMBL" id="VYZA01000198">
    <property type="protein sequence ID" value="NWQ64347.1"/>
    <property type="molecule type" value="Genomic_DNA"/>
</dbReference>
<dbReference type="InterPro" id="IPR040879">
    <property type="entry name" value="Spt46-like"/>
</dbReference>
<evidence type="ECO:0000313" key="1">
    <source>
        <dbReference type="EMBL" id="NWQ64347.1"/>
    </source>
</evidence>
<organism evidence="1 2">
    <name type="scientific">Neopipo cinnamomea</name>
    <dbReference type="NCBI Taxonomy" id="456388"/>
    <lineage>
        <taxon>Eukaryota</taxon>
        <taxon>Metazoa</taxon>
        <taxon>Chordata</taxon>
        <taxon>Craniata</taxon>
        <taxon>Vertebrata</taxon>
        <taxon>Euteleostomi</taxon>
        <taxon>Archelosauria</taxon>
        <taxon>Archosauria</taxon>
        <taxon>Dinosauria</taxon>
        <taxon>Saurischia</taxon>
        <taxon>Theropoda</taxon>
        <taxon>Coelurosauria</taxon>
        <taxon>Aves</taxon>
        <taxon>Neognathae</taxon>
        <taxon>Neoaves</taxon>
        <taxon>Telluraves</taxon>
        <taxon>Australaves</taxon>
        <taxon>Passeriformes</taxon>
        <taxon>Tyrannidae</taxon>
        <taxon>Neopipo</taxon>
    </lineage>
</organism>
<dbReference type="AlphaFoldDB" id="A0A7K4QTN0"/>
<feature type="non-terminal residue" evidence="1">
    <location>
        <position position="80"/>
    </location>
</feature>
<protein>
    <submittedName>
        <fullName evidence="1">SPT46 protein</fullName>
    </submittedName>
</protein>